<keyword evidence="6" id="KW-1185">Reference proteome</keyword>
<dbReference type="GO" id="GO:0007283">
    <property type="term" value="P:spermatogenesis"/>
    <property type="evidence" value="ECO:0007669"/>
    <property type="project" value="InterPro"/>
</dbReference>
<dbReference type="GO" id="GO:0120212">
    <property type="term" value="C:sperm head-tail coupling apparatus"/>
    <property type="evidence" value="ECO:0007669"/>
    <property type="project" value="InterPro"/>
</dbReference>
<gene>
    <name evidence="5" type="ORF">CRM22_007007</name>
</gene>
<feature type="domain" description="Spermatogenesis-associated protein 6 N-terminal" evidence="4">
    <location>
        <begin position="30"/>
        <end position="161"/>
    </location>
</feature>
<comment type="similarity">
    <text evidence="1">Belongs to the SPATA6 family.</text>
</comment>
<feature type="region of interest" description="Disordered" evidence="3">
    <location>
        <begin position="893"/>
        <end position="924"/>
    </location>
</feature>
<dbReference type="OrthoDB" id="6259904at2759"/>
<evidence type="ECO:0000259" key="4">
    <source>
        <dbReference type="Pfam" id="PF14909"/>
    </source>
</evidence>
<accession>A0A4S2LI81</accession>
<dbReference type="InterPro" id="IPR042769">
    <property type="entry name" value="SPATA6_fam"/>
</dbReference>
<feature type="region of interest" description="Disordered" evidence="3">
    <location>
        <begin position="686"/>
        <end position="750"/>
    </location>
</feature>
<organism evidence="5 6">
    <name type="scientific">Opisthorchis felineus</name>
    <dbReference type="NCBI Taxonomy" id="147828"/>
    <lineage>
        <taxon>Eukaryota</taxon>
        <taxon>Metazoa</taxon>
        <taxon>Spiralia</taxon>
        <taxon>Lophotrochozoa</taxon>
        <taxon>Platyhelminthes</taxon>
        <taxon>Trematoda</taxon>
        <taxon>Digenea</taxon>
        <taxon>Opisthorchiida</taxon>
        <taxon>Opisthorchiata</taxon>
        <taxon>Opisthorchiidae</taxon>
        <taxon>Opisthorchis</taxon>
    </lineage>
</organism>
<feature type="compositionally biased region" description="Low complexity" evidence="3">
    <location>
        <begin position="1328"/>
        <end position="1339"/>
    </location>
</feature>
<feature type="compositionally biased region" description="Polar residues" evidence="3">
    <location>
        <begin position="1096"/>
        <end position="1116"/>
    </location>
</feature>
<keyword evidence="2" id="KW-0597">Phosphoprotein</keyword>
<name>A0A4S2LI81_OPIFE</name>
<dbReference type="InterPro" id="IPR032732">
    <property type="entry name" value="SPATA6_N"/>
</dbReference>
<dbReference type="GO" id="GO:0032027">
    <property type="term" value="F:myosin light chain binding"/>
    <property type="evidence" value="ECO:0007669"/>
    <property type="project" value="InterPro"/>
</dbReference>
<dbReference type="PANTHER" id="PTHR16435:SF6">
    <property type="entry name" value="IP09370P"/>
    <property type="match status" value="1"/>
</dbReference>
<sequence>MQHKTYKCHVELRIHWVSWRSVLTDSRKACSPGTNLSKCEGVYLSVDLFGVTQRTKVVLPFFPLLFNEEFSFEKHFHFGLLDGTIHQKFKEVPFGCELRQLCNSGCDKLLAYHNTDAFSVFLKPNRICGPSGRRTKELIFRRTVEFCGPSPRVKISSLTSIFEITPNNYDCVLQGLTVFPCGTSLAPPTQRPRVTFTLQAEPKSNWNSKNNTIVNVKPDGKALFCECEKFPTVSTTTWHSVSAGGAFHPEQSTESAVEPSEVAIADNLYTTPEEAEFISSHCEAKINEHSKEIMEADCCCNVHRQSEVPKLTCLMHEMWHLFYPFKDTMCPWNNPPVRHCEYPESPWVNINGEISVDFKTTQKHAVRDGHGCNHYAAQKEARNYVIGDCGPHIDVKYVHRRIEEEQASDLVDVCKPTRATLGCVSSPMPYRVTTARPTQVKLATIVALPSLLSKDEWARQKRTSVGRELMHPCSCQFKRRVDGVSSTRNTPLTPASKGDPNGYGLTNTCFSTHGSTVSSSQKPTFSPQLSSSPVTLTWPQPDLEQPYKHHNKLDYTFLPLNNPSLESAIASSCDVMQLGSCIPPKSTTCPKRILEEKSSPSSHKNTILKPTCLFGSKVAAMLGAPALSEQGGTTFKAISDCTCSDQSVTTVAKNRSGIPYSDYNDRLSDTSSVHTKVTEHRSQCVAGSSNDFLDSKPLPDPSTTPVDTAGSRIRLSQRRKYSGLPPSNALLPSGSQVRTSFRTTPTPRTSLSAVRKNFRASLPMADSGKSLDIQQSSIKNVDPSRKVTSDGTTLQMHAFSTLSPEELPVFAASRPESLINNFGSTIRQVDSKCLKDFSRLSDQVTTKLQNMDFSLPSNSYSTAPPDGNTRFQFVDPSCAAENDLSVDTVISREQSKHTHQGLSMHRIPGNLTSHSSVEKSFDNDRPLSNAEIENQISSPPSSDPLFILSDRDNPAVRCLYRKPSEEAFTSVFDGTLGRAPLGKQSGEIYDNGISHFREDYQVLVGQRFSSSTGETAIDLDTSDSTVSNVDQLNGGTKRKSESLILPVDSNEDTANLPSISKSHISPPTDLAQCKTDLTPASHNTEAVVKKQRSRSESSQVIETSADITTTLTTPQLSAEHRNSPGHDLVSPELTLTAPDLTNANLARIRHEQPAQSGETGFKAEGAEVHLEHEQPKSFATSHSSEKTHNGTRVLHIHLPTEMHRMSSKGHFQQAFQIISPTRLPSAKPKQPAQPNSTDQHSVPKYGVLDNGILPVCLPQESSDKPCSRRRPKSMACAFRPQVVLNIFSSANVNRCAHCQNEKAWDKCTSVFMADYILAENDCTTCRSSSQASTKQSTSSVDRNRPIHAGECKVTKPYRSPCRRALTSRTHSSAQKTSGRIGTVRKPQTPSVRLVMTPAQYQHMIEVHHLEESPKTGSFSGEYPGSGSHNVLIRKAKSAVTETGGPAERPMSKARERPSSVAVSCGTTRSCSLTRHVDFTRKRSVKYYNTQSRPITLRSKTKKPFQTNGSINESAQCVTRSRVSVLEVAKKLIESQQPLKTEPSSIEEPAALGDSSASSKKFSLRASIIQALSNHRLNFQPGMA</sequence>
<evidence type="ECO:0000256" key="2">
    <source>
        <dbReference type="ARBA" id="ARBA00022553"/>
    </source>
</evidence>
<dbReference type="PANTHER" id="PTHR16435">
    <property type="entry name" value="SPERMATOGENESIS-ASSOCIATED PROTEIN 6 SPATA6"/>
    <property type="match status" value="1"/>
</dbReference>
<dbReference type="Proteomes" id="UP000308267">
    <property type="component" value="Unassembled WGS sequence"/>
</dbReference>
<feature type="compositionally biased region" description="Polar residues" evidence="3">
    <location>
        <begin position="1366"/>
        <end position="1385"/>
    </location>
</feature>
<feature type="region of interest" description="Disordered" evidence="3">
    <location>
        <begin position="1363"/>
        <end position="1385"/>
    </location>
</feature>
<dbReference type="EMBL" id="SJOL01007233">
    <property type="protein sequence ID" value="TGZ63295.1"/>
    <property type="molecule type" value="Genomic_DNA"/>
</dbReference>
<reference evidence="5 6" key="1">
    <citation type="journal article" date="2019" name="BMC Genomics">
        <title>New insights from Opisthorchis felineus genome: update on genomics of the epidemiologically important liver flukes.</title>
        <authorList>
            <person name="Ershov N.I."/>
            <person name="Mordvinov V.A."/>
            <person name="Prokhortchouk E.B."/>
            <person name="Pakharukova M.Y."/>
            <person name="Gunbin K.V."/>
            <person name="Ustyantsev K."/>
            <person name="Genaev M.A."/>
            <person name="Blinov A.G."/>
            <person name="Mazur A."/>
            <person name="Boulygina E."/>
            <person name="Tsygankova S."/>
            <person name="Khrameeva E."/>
            <person name="Chekanov N."/>
            <person name="Fan G."/>
            <person name="Xiao A."/>
            <person name="Zhang H."/>
            <person name="Xu X."/>
            <person name="Yang H."/>
            <person name="Solovyev V."/>
            <person name="Lee S.M."/>
            <person name="Liu X."/>
            <person name="Afonnikov D.A."/>
            <person name="Skryabin K.G."/>
        </authorList>
    </citation>
    <scope>NUCLEOTIDE SEQUENCE [LARGE SCALE GENOMIC DNA]</scope>
    <source>
        <strain evidence="5">AK-0245</strain>
        <tissue evidence="5">Whole organism</tissue>
    </source>
</reference>
<evidence type="ECO:0000256" key="3">
    <source>
        <dbReference type="SAM" id="MobiDB-lite"/>
    </source>
</evidence>
<feature type="region of interest" description="Disordered" evidence="3">
    <location>
        <begin position="1328"/>
        <end position="1349"/>
    </location>
</feature>
<proteinExistence type="inferred from homology"/>
<dbReference type="Pfam" id="PF14909">
    <property type="entry name" value="SPATA6"/>
    <property type="match status" value="1"/>
</dbReference>
<feature type="compositionally biased region" description="Low complexity" evidence="3">
    <location>
        <begin position="738"/>
        <end position="750"/>
    </location>
</feature>
<evidence type="ECO:0000256" key="1">
    <source>
        <dbReference type="ARBA" id="ARBA00006215"/>
    </source>
</evidence>
<feature type="region of interest" description="Disordered" evidence="3">
    <location>
        <begin position="1436"/>
        <end position="1460"/>
    </location>
</feature>
<evidence type="ECO:0000313" key="6">
    <source>
        <dbReference type="Proteomes" id="UP000308267"/>
    </source>
</evidence>
<feature type="region of interest" description="Disordered" evidence="3">
    <location>
        <begin position="1535"/>
        <end position="1555"/>
    </location>
</feature>
<comment type="caution">
    <text evidence="5">The sequence shown here is derived from an EMBL/GenBank/DDBJ whole genome shotgun (WGS) entry which is preliminary data.</text>
</comment>
<feature type="region of interest" description="Disordered" evidence="3">
    <location>
        <begin position="1078"/>
        <end position="1132"/>
    </location>
</feature>
<evidence type="ECO:0000313" key="5">
    <source>
        <dbReference type="EMBL" id="TGZ63295.1"/>
    </source>
</evidence>
<protein>
    <recommendedName>
        <fullName evidence="4">Spermatogenesis-associated protein 6 N-terminal domain-containing protein</fullName>
    </recommendedName>
</protein>